<comment type="subcellular location">
    <subcellularLocation>
        <location evidence="1">Nucleus</location>
    </subcellularLocation>
</comment>
<sequence>MSSWSSDRLPQCFPNFKWSRSVDPAGQFGSVLGSLMSSQSPSLGFGFGKPGLGLQRAAIPNEFDSSKLGQLTAASDLPPGFSERAARVFRFEGENGLRSSDFELNSTISQSLMANGFQLEQLESNSQTPGPKGMKLEMKTAELGICREETSMSDTISASREASLGGHGGSNARKRKARPKSKEKEAVSMVADEEDCFSKRHRQTENNAEIGNASVRRKIEQSNDPGNDEQKQGKPSDPPKDYIHVRARRGQATDSHSLAERVRREKISQRMKLLQDLVPGCSKVTGKAVMLDEIINYVQSLQRQVEFLSMKLATVNPDIDFNNLMNLQPKHMIQIFGAAPSSVYPFEMMAQQSNPLACIATDRMNLHSSINTLDFNAHHQPCINGYENISSQLGAFWEDDFQSVVQIGIGQSQEIVSSMILALLSPAVSKCSPAASATCGLASPSRPLPSCSSAFLCLLRSSVIACQWLGWRLLSEQFGLCMKMKHRQSIYMLSQKDFVWNDDSQILTLRCLRDDGPQGH</sequence>
<evidence type="ECO:0000256" key="3">
    <source>
        <dbReference type="ARBA" id="ARBA00023015"/>
    </source>
</evidence>
<organism evidence="8 9">
    <name type="scientific">Zingiber officinale</name>
    <name type="common">Ginger</name>
    <name type="synonym">Amomum zingiber</name>
    <dbReference type="NCBI Taxonomy" id="94328"/>
    <lineage>
        <taxon>Eukaryota</taxon>
        <taxon>Viridiplantae</taxon>
        <taxon>Streptophyta</taxon>
        <taxon>Embryophyta</taxon>
        <taxon>Tracheophyta</taxon>
        <taxon>Spermatophyta</taxon>
        <taxon>Magnoliopsida</taxon>
        <taxon>Liliopsida</taxon>
        <taxon>Zingiberales</taxon>
        <taxon>Zingiberaceae</taxon>
        <taxon>Zingiber</taxon>
    </lineage>
</organism>
<dbReference type="PANTHER" id="PTHR12565">
    <property type="entry name" value="STEROL REGULATORY ELEMENT-BINDING PROTEIN"/>
    <property type="match status" value="1"/>
</dbReference>
<dbReference type="PANTHER" id="PTHR12565:SF184">
    <property type="entry name" value="BHLH TRANSCRIPTION FACTOR"/>
    <property type="match status" value="1"/>
</dbReference>
<evidence type="ECO:0000313" key="9">
    <source>
        <dbReference type="Proteomes" id="UP000734854"/>
    </source>
</evidence>
<evidence type="ECO:0000313" key="8">
    <source>
        <dbReference type="EMBL" id="KAG6507570.1"/>
    </source>
</evidence>
<dbReference type="EMBL" id="JACMSC010000009">
    <property type="protein sequence ID" value="KAG6507570.1"/>
    <property type="molecule type" value="Genomic_DNA"/>
</dbReference>
<dbReference type="GO" id="GO:0003700">
    <property type="term" value="F:DNA-binding transcription factor activity"/>
    <property type="evidence" value="ECO:0007669"/>
    <property type="project" value="TreeGrafter"/>
</dbReference>
<dbReference type="CDD" id="cd18919">
    <property type="entry name" value="bHLH_AtBPE_like"/>
    <property type="match status" value="1"/>
</dbReference>
<keyword evidence="9" id="KW-1185">Reference proteome</keyword>
<dbReference type="FunFam" id="4.10.280.10:FF:000002">
    <property type="entry name" value="Basic helix-loop-helix transcription factor"/>
    <property type="match status" value="1"/>
</dbReference>
<dbReference type="InterPro" id="IPR036638">
    <property type="entry name" value="HLH_DNA-bd_sf"/>
</dbReference>
<reference evidence="8 9" key="1">
    <citation type="submission" date="2020-08" db="EMBL/GenBank/DDBJ databases">
        <title>Plant Genome Project.</title>
        <authorList>
            <person name="Zhang R.-G."/>
        </authorList>
    </citation>
    <scope>NUCLEOTIDE SEQUENCE [LARGE SCALE GENOMIC DNA]</scope>
    <source>
        <tissue evidence="8">Rhizome</tissue>
    </source>
</reference>
<evidence type="ECO:0000256" key="4">
    <source>
        <dbReference type="ARBA" id="ARBA00023163"/>
    </source>
</evidence>
<protein>
    <recommendedName>
        <fullName evidence="7">BHLH domain-containing protein</fullName>
    </recommendedName>
</protein>
<dbReference type="SMART" id="SM00353">
    <property type="entry name" value="HLH"/>
    <property type="match status" value="1"/>
</dbReference>
<feature type="compositionally biased region" description="Basic and acidic residues" evidence="6">
    <location>
        <begin position="228"/>
        <end position="242"/>
    </location>
</feature>
<keyword evidence="4" id="KW-0804">Transcription</keyword>
<dbReference type="GO" id="GO:0046983">
    <property type="term" value="F:protein dimerization activity"/>
    <property type="evidence" value="ECO:0007669"/>
    <property type="project" value="InterPro"/>
</dbReference>
<feature type="region of interest" description="Disordered" evidence="6">
    <location>
        <begin position="150"/>
        <end position="242"/>
    </location>
</feature>
<evidence type="ECO:0000256" key="2">
    <source>
        <dbReference type="ARBA" id="ARBA00005510"/>
    </source>
</evidence>
<dbReference type="PROSITE" id="PS50888">
    <property type="entry name" value="BHLH"/>
    <property type="match status" value="1"/>
</dbReference>
<gene>
    <name evidence="8" type="ORF">ZIOFF_032920</name>
</gene>
<comment type="caution">
    <text evidence="8">The sequence shown here is derived from an EMBL/GenBank/DDBJ whole genome shotgun (WGS) entry which is preliminary data.</text>
</comment>
<feature type="domain" description="BHLH" evidence="7">
    <location>
        <begin position="251"/>
        <end position="301"/>
    </location>
</feature>
<evidence type="ECO:0000256" key="6">
    <source>
        <dbReference type="SAM" id="MobiDB-lite"/>
    </source>
</evidence>
<dbReference type="SUPFAM" id="SSF47459">
    <property type="entry name" value="HLH, helix-loop-helix DNA-binding domain"/>
    <property type="match status" value="1"/>
</dbReference>
<dbReference type="GO" id="GO:0005634">
    <property type="term" value="C:nucleus"/>
    <property type="evidence" value="ECO:0007669"/>
    <property type="project" value="UniProtKB-SubCell"/>
</dbReference>
<evidence type="ECO:0000259" key="7">
    <source>
        <dbReference type="PROSITE" id="PS50888"/>
    </source>
</evidence>
<proteinExistence type="inferred from homology"/>
<keyword evidence="5" id="KW-0539">Nucleus</keyword>
<dbReference type="Proteomes" id="UP000734854">
    <property type="component" value="Unassembled WGS sequence"/>
</dbReference>
<dbReference type="Pfam" id="PF00010">
    <property type="entry name" value="HLH"/>
    <property type="match status" value="1"/>
</dbReference>
<name>A0A8J5GPQ7_ZINOF</name>
<evidence type="ECO:0000256" key="5">
    <source>
        <dbReference type="ARBA" id="ARBA00023242"/>
    </source>
</evidence>
<keyword evidence="3" id="KW-0805">Transcription regulation</keyword>
<comment type="similarity">
    <text evidence="2">Belongs to the bHLH protein family.</text>
</comment>
<dbReference type="AlphaFoldDB" id="A0A8J5GPQ7"/>
<dbReference type="Gene3D" id="4.10.280.10">
    <property type="entry name" value="Helix-loop-helix DNA-binding domain"/>
    <property type="match status" value="1"/>
</dbReference>
<dbReference type="InterPro" id="IPR024097">
    <property type="entry name" value="bHLH_ZIP_TF"/>
</dbReference>
<evidence type="ECO:0000256" key="1">
    <source>
        <dbReference type="ARBA" id="ARBA00004123"/>
    </source>
</evidence>
<accession>A0A8J5GPQ7</accession>
<dbReference type="InterPro" id="IPR011598">
    <property type="entry name" value="bHLH_dom"/>
</dbReference>